<dbReference type="EMBL" id="KF938901">
    <property type="protein sequence ID" value="AHL67560.1"/>
    <property type="molecule type" value="Genomic_DNA"/>
</dbReference>
<dbReference type="InterPro" id="IPR027417">
    <property type="entry name" value="P-loop_NTPase"/>
</dbReference>
<reference evidence="1 2" key="1">
    <citation type="submission" date="2013-12" db="EMBL/GenBank/DDBJ databases">
        <authorList>
            <person name="Tong Y."/>
            <person name="Zhang J."/>
            <person name="Huang Y."/>
            <person name="Li S."/>
            <person name="Pei G."/>
            <person name="Zhang Z."/>
            <person name="Mi Z."/>
            <person name="An X."/>
        </authorList>
    </citation>
    <scope>NUCLEOTIDE SEQUENCE [LARGE SCALE GENOMIC DNA]</scope>
    <source>
        <strain evidence="1">AMIV</strain>
    </source>
</reference>
<sequence>MGDNTIQIKPLNLDLINPNPSNYADPNQGGSKIFIIGKPGSGKSTLIKSLFYNKSRIIPVAVAMSGTESETGFYKEFIPEAYIFEEYDPDFLSNFIIRQKGVRQHISNPWAILIIDDCMDDPTVFNKPPQPGLFKNGRHWKMLYVVSLQYALDVKPHIRSNVDGVFIFRESNVAIRKRLYENYAGIIPSFSLFEQIMDSITGDYTALYIQNATNTNDWKECVFYYKAPLIEKFEFGCPEYKGYSRKILKNGRK</sequence>
<dbReference type="KEGG" id="vg:18938228"/>
<organism evidence="1 2">
    <name type="scientific">Chloriridovirus anopheles1</name>
    <dbReference type="NCBI Taxonomy" id="1465751"/>
    <lineage>
        <taxon>Viruses</taxon>
        <taxon>Varidnaviria</taxon>
        <taxon>Bamfordvirae</taxon>
        <taxon>Nucleocytoviricota</taxon>
        <taxon>Megaviricetes</taxon>
        <taxon>Pimascovirales</taxon>
        <taxon>Pimascovirales incertae sedis</taxon>
        <taxon>Iridoviridae</taxon>
        <taxon>Betairidovirinae</taxon>
        <taxon>Chloriridovirus</taxon>
    </lineage>
</organism>
<accession>W8QE41</accession>
<dbReference type="Proteomes" id="UP000110868">
    <property type="component" value="Segment"/>
</dbReference>
<keyword evidence="2" id="KW-1185">Reference proteome</keyword>
<dbReference type="SUPFAM" id="SSF52540">
    <property type="entry name" value="P-loop containing nucleoside triphosphate hydrolases"/>
    <property type="match status" value="1"/>
</dbReference>
<dbReference type="RefSeq" id="YP_009021144.1">
    <property type="nucleotide sequence ID" value="NC_023848.1"/>
</dbReference>
<gene>
    <name evidence="1" type="ORF">AMIV_067</name>
</gene>
<dbReference type="OrthoDB" id="9258at10239"/>
<name>W8QE41_9VIRU</name>
<protein>
    <submittedName>
        <fullName evidence="1">ATpase 3</fullName>
    </submittedName>
</protein>
<proteinExistence type="predicted"/>
<dbReference type="GeneID" id="18938228"/>
<evidence type="ECO:0000313" key="2">
    <source>
        <dbReference type="Proteomes" id="UP000110868"/>
    </source>
</evidence>
<evidence type="ECO:0000313" key="1">
    <source>
        <dbReference type="EMBL" id="AHL67560.1"/>
    </source>
</evidence>